<dbReference type="RefSeq" id="WP_084336949.1">
    <property type="nucleotide sequence ID" value="NZ_FNFD01000002.1"/>
</dbReference>
<dbReference type="STRING" id="137658.SAMN05216186_102118"/>
<proteinExistence type="predicted"/>
<gene>
    <name evidence="1" type="ORF">SAMN05216186_102118</name>
</gene>
<reference evidence="1 2" key="1">
    <citation type="submission" date="2016-10" db="EMBL/GenBank/DDBJ databases">
        <authorList>
            <person name="de Groot N.N."/>
        </authorList>
    </citation>
    <scope>NUCLEOTIDE SEQUENCE [LARGE SCALE GENOMIC DNA]</scope>
    <source>
        <strain evidence="1 2">JCM 21544</strain>
    </source>
</reference>
<name>A0A1G8V7F0_9PSED</name>
<organism evidence="1 2">
    <name type="scientific">Pseudomonas indica</name>
    <dbReference type="NCBI Taxonomy" id="137658"/>
    <lineage>
        <taxon>Bacteria</taxon>
        <taxon>Pseudomonadati</taxon>
        <taxon>Pseudomonadota</taxon>
        <taxon>Gammaproteobacteria</taxon>
        <taxon>Pseudomonadales</taxon>
        <taxon>Pseudomonadaceae</taxon>
        <taxon>Pseudomonas</taxon>
    </lineage>
</organism>
<evidence type="ECO:0000313" key="1">
    <source>
        <dbReference type="EMBL" id="SDJ61777.1"/>
    </source>
</evidence>
<keyword evidence="2" id="KW-1185">Reference proteome</keyword>
<dbReference type="EMBL" id="FNFD01000002">
    <property type="protein sequence ID" value="SDJ61777.1"/>
    <property type="molecule type" value="Genomic_DNA"/>
</dbReference>
<protein>
    <submittedName>
        <fullName evidence="1">Uncharacterized protein</fullName>
    </submittedName>
</protein>
<sequence>MIPGIVAGYPSRQGGVITIASTPPSYGAWGYNIEIDYGATGTLNPVGMTVYPGGAPNPGGLGEMMALAYTQPGNSAPDSFYLVVRGSTTNWPTVNSLPFASLKINGLTIPKSQLRHGGTYGANVGQVYYCEPAIANPFVVGSNTVLFQ</sequence>
<accession>A0A1G8V7F0</accession>
<dbReference type="Proteomes" id="UP000198706">
    <property type="component" value="Unassembled WGS sequence"/>
</dbReference>
<dbReference type="AlphaFoldDB" id="A0A1G8V7F0"/>
<evidence type="ECO:0000313" key="2">
    <source>
        <dbReference type="Proteomes" id="UP000198706"/>
    </source>
</evidence>